<dbReference type="Proteomes" id="UP000197215">
    <property type="component" value="Unassembled WGS sequence"/>
</dbReference>
<reference evidence="3" key="1">
    <citation type="submission" date="2017-06" db="EMBL/GenBank/DDBJ databases">
        <authorList>
            <person name="Varghese N."/>
            <person name="Submissions S."/>
        </authorList>
    </citation>
    <scope>NUCLEOTIDE SEQUENCE [LARGE SCALE GENOMIC DNA]</scope>
    <source>
        <strain evidence="3">MWH-VicM1</strain>
    </source>
</reference>
<name>A0A212T3W3_9BURK</name>
<accession>A0A212T3W3</accession>
<sequence length="123" mass="13729">MNTKEGFAKGLAIRKEVLGEEYVNNSLANADEFSMPLQEYVTEHAWGAVWDRPGLTKKQRSMITLSILVAINRPHELKIHLRGALNNGVTKEEIRELFLHAAAYCGAPACVDAFRTAKEVFAE</sequence>
<keyword evidence="3" id="KW-1185">Reference proteome</keyword>
<feature type="domain" description="Carboxymuconolactone decarboxylase-like" evidence="1">
    <location>
        <begin position="37"/>
        <end position="119"/>
    </location>
</feature>
<organism evidence="2 3">
    <name type="scientific">Polynucleobacter victoriensis</name>
    <dbReference type="NCBI Taxonomy" id="2049319"/>
    <lineage>
        <taxon>Bacteria</taxon>
        <taxon>Pseudomonadati</taxon>
        <taxon>Pseudomonadota</taxon>
        <taxon>Betaproteobacteria</taxon>
        <taxon>Burkholderiales</taxon>
        <taxon>Burkholderiaceae</taxon>
        <taxon>Polynucleobacter</taxon>
    </lineage>
</organism>
<dbReference type="EMBL" id="FYEX01000001">
    <property type="protein sequence ID" value="SNC60560.1"/>
    <property type="molecule type" value="Genomic_DNA"/>
</dbReference>
<evidence type="ECO:0000259" key="1">
    <source>
        <dbReference type="Pfam" id="PF02627"/>
    </source>
</evidence>
<dbReference type="InterPro" id="IPR052512">
    <property type="entry name" value="4CMD/NDH-1_regulator"/>
</dbReference>
<protein>
    <submittedName>
        <fullName evidence="2">4-carboxymuconolactone decarboxylase</fullName>
    </submittedName>
</protein>
<dbReference type="InterPro" id="IPR003779">
    <property type="entry name" value="CMD-like"/>
</dbReference>
<evidence type="ECO:0000313" key="3">
    <source>
        <dbReference type="Proteomes" id="UP000197215"/>
    </source>
</evidence>
<dbReference type="Gene3D" id="1.20.1290.10">
    <property type="entry name" value="AhpD-like"/>
    <property type="match status" value="1"/>
</dbReference>
<proteinExistence type="predicted"/>
<dbReference type="Pfam" id="PF02627">
    <property type="entry name" value="CMD"/>
    <property type="match status" value="1"/>
</dbReference>
<dbReference type="PANTHER" id="PTHR33570">
    <property type="entry name" value="4-CARBOXYMUCONOLACTONE DECARBOXYLASE FAMILY PROTEIN"/>
    <property type="match status" value="1"/>
</dbReference>
<dbReference type="InterPro" id="IPR029032">
    <property type="entry name" value="AhpD-like"/>
</dbReference>
<dbReference type="SUPFAM" id="SSF69118">
    <property type="entry name" value="AhpD-like"/>
    <property type="match status" value="1"/>
</dbReference>
<gene>
    <name evidence="2" type="ORF">SAMN06295916_0301</name>
</gene>
<dbReference type="GO" id="GO:0051920">
    <property type="term" value="F:peroxiredoxin activity"/>
    <property type="evidence" value="ECO:0007669"/>
    <property type="project" value="InterPro"/>
</dbReference>
<evidence type="ECO:0000313" key="2">
    <source>
        <dbReference type="EMBL" id="SNC60560.1"/>
    </source>
</evidence>
<dbReference type="PANTHER" id="PTHR33570:SF2">
    <property type="entry name" value="CARBOXYMUCONOLACTONE DECARBOXYLASE-LIKE DOMAIN-CONTAINING PROTEIN"/>
    <property type="match status" value="1"/>
</dbReference>
<dbReference type="AlphaFoldDB" id="A0A212T3W3"/>
<dbReference type="OrthoDB" id="9801400at2"/>
<dbReference type="RefSeq" id="WP_088812146.1">
    <property type="nucleotide sequence ID" value="NZ_FYEX01000001.1"/>
</dbReference>